<name>A0A6P4ZX48_BRABE</name>
<dbReference type="PANTHER" id="PTHR46191">
    <property type="match status" value="1"/>
</dbReference>
<dbReference type="GO" id="GO:0005634">
    <property type="term" value="C:nucleus"/>
    <property type="evidence" value="ECO:0007669"/>
    <property type="project" value="TreeGrafter"/>
</dbReference>
<evidence type="ECO:0000256" key="1">
    <source>
        <dbReference type="ARBA" id="ARBA00007958"/>
    </source>
</evidence>
<dbReference type="RefSeq" id="XP_019634196.1">
    <property type="nucleotide sequence ID" value="XM_019778637.1"/>
</dbReference>
<protein>
    <recommendedName>
        <fullName evidence="2">Haloacid dehalogenase-like hydrolase domain-containing protein 3</fullName>
    </recommendedName>
</protein>
<keyword evidence="3" id="KW-1185">Reference proteome</keyword>
<dbReference type="Proteomes" id="UP000515135">
    <property type="component" value="Unplaced"/>
</dbReference>
<accession>A0A6P4ZX48</accession>
<evidence type="ECO:0000313" key="3">
    <source>
        <dbReference type="Proteomes" id="UP000515135"/>
    </source>
</evidence>
<dbReference type="Gene3D" id="3.40.50.1000">
    <property type="entry name" value="HAD superfamily/HAD-like"/>
    <property type="match status" value="1"/>
</dbReference>
<dbReference type="Pfam" id="PF00702">
    <property type="entry name" value="Hydrolase"/>
    <property type="match status" value="1"/>
</dbReference>
<comment type="similarity">
    <text evidence="1">Belongs to the HAD-like hydrolase superfamily.</text>
</comment>
<dbReference type="SFLD" id="SFLDG01129">
    <property type="entry name" value="C1.5:_HAD__Beta-PGM__Phosphata"/>
    <property type="match status" value="1"/>
</dbReference>
<sequence>MAVRPKLLTLDCTNTLFKLKRSPGTIYAAVADSHGIQVDSAKLDCTFLKNYKEQSQSYCNFGCMSGMSTKVWWTELVKKTLLDAGVPKSPALDAVAKQLFDEFSGGKHWEVYPQTKEALEAIRDKGVKLGVISNFDERLQEVLAELDLCRLFDFVLTSVDAQVAKPNCRIFQLALQLAGTAPSETVHLGDNLELDVRPALCMGMHAIWINRDSVEVPPELLEYEDFHMVSNIEEVVKCIKKRREKQKLSG</sequence>
<dbReference type="SFLD" id="SFLDS00003">
    <property type="entry name" value="Haloacid_Dehalogenase"/>
    <property type="match status" value="1"/>
</dbReference>
<dbReference type="InterPro" id="IPR006439">
    <property type="entry name" value="HAD-SF_hydro_IA"/>
</dbReference>
<dbReference type="OrthoDB" id="444127at2759"/>
<dbReference type="SUPFAM" id="SSF56784">
    <property type="entry name" value="HAD-like"/>
    <property type="match status" value="1"/>
</dbReference>
<dbReference type="InterPro" id="IPR051828">
    <property type="entry name" value="HAD-like_hydrolase_domain"/>
</dbReference>
<dbReference type="InterPro" id="IPR023214">
    <property type="entry name" value="HAD_sf"/>
</dbReference>
<dbReference type="PANTHER" id="PTHR46191:SF2">
    <property type="entry name" value="HALOACID DEHALOGENASE-LIKE HYDROLASE DOMAIN-CONTAINING PROTEIN 3"/>
    <property type="match status" value="1"/>
</dbReference>
<dbReference type="NCBIfam" id="TIGR02252">
    <property type="entry name" value="DREG-2"/>
    <property type="match status" value="1"/>
</dbReference>
<dbReference type="NCBIfam" id="TIGR01509">
    <property type="entry name" value="HAD-SF-IA-v3"/>
    <property type="match status" value="1"/>
</dbReference>
<dbReference type="NCBIfam" id="TIGR01549">
    <property type="entry name" value="HAD-SF-IA-v1"/>
    <property type="match status" value="1"/>
</dbReference>
<dbReference type="InterPro" id="IPR044924">
    <property type="entry name" value="HAD-SF_hydro_IA_REG-2-like_cap"/>
</dbReference>
<dbReference type="Gene3D" id="1.10.150.720">
    <property type="entry name" value="Haloacid dehalogenase-like hydrolase"/>
    <property type="match status" value="1"/>
</dbReference>
<dbReference type="KEGG" id="bbel:109477390"/>
<dbReference type="AlphaFoldDB" id="A0A6P4ZX48"/>
<dbReference type="CDD" id="cd16415">
    <property type="entry name" value="HAD_dREG-2_like"/>
    <property type="match status" value="1"/>
</dbReference>
<dbReference type="GeneID" id="109477390"/>
<organism evidence="3 4">
    <name type="scientific">Branchiostoma belcheri</name>
    <name type="common">Amphioxus</name>
    <dbReference type="NCBI Taxonomy" id="7741"/>
    <lineage>
        <taxon>Eukaryota</taxon>
        <taxon>Metazoa</taxon>
        <taxon>Chordata</taxon>
        <taxon>Cephalochordata</taxon>
        <taxon>Leptocardii</taxon>
        <taxon>Amphioxiformes</taxon>
        <taxon>Branchiostomatidae</taxon>
        <taxon>Branchiostoma</taxon>
    </lineage>
</organism>
<dbReference type="PRINTS" id="PR00413">
    <property type="entry name" value="HADHALOGNASE"/>
</dbReference>
<dbReference type="InterPro" id="IPR011949">
    <property type="entry name" value="HAD-SF_hydro_IA_REG-2-like"/>
</dbReference>
<evidence type="ECO:0000256" key="2">
    <source>
        <dbReference type="ARBA" id="ARBA00015556"/>
    </source>
</evidence>
<gene>
    <name evidence="4" type="primary">LOC109477390</name>
</gene>
<proteinExistence type="inferred from homology"/>
<evidence type="ECO:0000313" key="4">
    <source>
        <dbReference type="RefSeq" id="XP_019634196.1"/>
    </source>
</evidence>
<reference evidence="4" key="1">
    <citation type="submission" date="2025-08" db="UniProtKB">
        <authorList>
            <consortium name="RefSeq"/>
        </authorList>
    </citation>
    <scope>IDENTIFICATION</scope>
    <source>
        <tissue evidence="4">Gonad</tissue>
    </source>
</reference>
<dbReference type="InterPro" id="IPR036412">
    <property type="entry name" value="HAD-like_sf"/>
</dbReference>